<dbReference type="InterPro" id="IPR019034">
    <property type="entry name" value="UPF0390"/>
</dbReference>
<name>A0A0H2RS43_9AGAM</name>
<dbReference type="InParanoid" id="A0A0H2RS43"/>
<protein>
    <submittedName>
        <fullName evidence="2">Uncharacterized protein</fullName>
    </submittedName>
</protein>
<evidence type="ECO:0000313" key="2">
    <source>
        <dbReference type="EMBL" id="KLO14825.1"/>
    </source>
</evidence>
<dbReference type="AlphaFoldDB" id="A0A0H2RS43"/>
<accession>A0A0H2RS43</accession>
<organism evidence="2 3">
    <name type="scientific">Schizopora paradoxa</name>
    <dbReference type="NCBI Taxonomy" id="27342"/>
    <lineage>
        <taxon>Eukaryota</taxon>
        <taxon>Fungi</taxon>
        <taxon>Dikarya</taxon>
        <taxon>Basidiomycota</taxon>
        <taxon>Agaricomycotina</taxon>
        <taxon>Agaricomycetes</taxon>
        <taxon>Hymenochaetales</taxon>
        <taxon>Schizoporaceae</taxon>
        <taxon>Schizopora</taxon>
    </lineage>
</organism>
<dbReference type="Proteomes" id="UP000053477">
    <property type="component" value="Unassembled WGS sequence"/>
</dbReference>
<sequence length="96" mass="10267">MAQGSTKGLQKKKESSHHGARAAANTKKGRRAVPPKKPAAVKQAALHKSLSAKIGKSIEKQMVSAASTSTLTIMKNEGPESYVQRFTSNAYISPKF</sequence>
<reference evidence="2 3" key="1">
    <citation type="submission" date="2015-04" db="EMBL/GenBank/DDBJ databases">
        <title>Complete genome sequence of Schizopora paradoxa KUC8140, a cosmopolitan wood degrader in East Asia.</title>
        <authorList>
            <consortium name="DOE Joint Genome Institute"/>
            <person name="Min B."/>
            <person name="Park H."/>
            <person name="Jang Y."/>
            <person name="Kim J.-J."/>
            <person name="Kim K.H."/>
            <person name="Pangilinan J."/>
            <person name="Lipzen A."/>
            <person name="Riley R."/>
            <person name="Grigoriev I.V."/>
            <person name="Spatafora J.W."/>
            <person name="Choi I.-G."/>
        </authorList>
    </citation>
    <scope>NUCLEOTIDE SEQUENCE [LARGE SCALE GENOMIC DNA]</scope>
    <source>
        <strain evidence="2 3">KUC8140</strain>
    </source>
</reference>
<dbReference type="EMBL" id="KQ085938">
    <property type="protein sequence ID" value="KLO14825.1"/>
    <property type="molecule type" value="Genomic_DNA"/>
</dbReference>
<feature type="region of interest" description="Disordered" evidence="1">
    <location>
        <begin position="1"/>
        <end position="41"/>
    </location>
</feature>
<dbReference type="Pfam" id="PF09495">
    <property type="entry name" value="DUF2462"/>
    <property type="match status" value="1"/>
</dbReference>
<evidence type="ECO:0000313" key="3">
    <source>
        <dbReference type="Proteomes" id="UP000053477"/>
    </source>
</evidence>
<evidence type="ECO:0000256" key="1">
    <source>
        <dbReference type="SAM" id="MobiDB-lite"/>
    </source>
</evidence>
<gene>
    <name evidence="2" type="ORF">SCHPADRAFT_939242</name>
</gene>
<dbReference type="OrthoDB" id="5239630at2759"/>
<proteinExistence type="predicted"/>
<dbReference type="STRING" id="27342.A0A0H2RS43"/>
<keyword evidence="3" id="KW-1185">Reference proteome</keyword>